<dbReference type="Gene3D" id="3.90.190.10">
    <property type="entry name" value="Protein tyrosine phosphatase superfamily"/>
    <property type="match status" value="1"/>
</dbReference>
<comment type="similarity">
    <text evidence="1">Belongs to the protein-tyrosine phosphatase family. Non-receptor class subfamily.</text>
</comment>
<dbReference type="Proteomes" id="UP001172673">
    <property type="component" value="Unassembled WGS sequence"/>
</dbReference>
<dbReference type="InterPro" id="IPR000340">
    <property type="entry name" value="Dual-sp_phosphatase_cat-dom"/>
</dbReference>
<dbReference type="CDD" id="cd14498">
    <property type="entry name" value="DSP"/>
    <property type="match status" value="1"/>
</dbReference>
<dbReference type="GO" id="GO:0005654">
    <property type="term" value="C:nucleoplasm"/>
    <property type="evidence" value="ECO:0007669"/>
    <property type="project" value="TreeGrafter"/>
</dbReference>
<dbReference type="PANTHER" id="PTHR46588:SF1">
    <property type="entry name" value="SERINE_THREONINE_TYROSINE-INTERACTING PROTEIN"/>
    <property type="match status" value="1"/>
</dbReference>
<comment type="caution">
    <text evidence="4">The sequence shown here is derived from an EMBL/GenBank/DDBJ whole genome shotgun (WGS) entry which is preliminary data.</text>
</comment>
<keyword evidence="5" id="KW-1185">Reference proteome</keyword>
<dbReference type="SUPFAM" id="SSF52799">
    <property type="entry name" value="(Phosphotyrosine protein) phosphatases II"/>
    <property type="match status" value="1"/>
</dbReference>
<dbReference type="GO" id="GO:0062026">
    <property type="term" value="P:negative regulation of SCF-dependent proteasomal ubiquitin-dependent catabolic process"/>
    <property type="evidence" value="ECO:0007669"/>
    <property type="project" value="TreeGrafter"/>
</dbReference>
<evidence type="ECO:0000256" key="1">
    <source>
        <dbReference type="ARBA" id="ARBA00009649"/>
    </source>
</evidence>
<dbReference type="AlphaFoldDB" id="A0AA39CHG5"/>
<dbReference type="PROSITE" id="PS50056">
    <property type="entry name" value="TYR_PHOSPHATASE_2"/>
    <property type="match status" value="1"/>
</dbReference>
<proteinExistence type="inferred from homology"/>
<gene>
    <name evidence="4" type="ORF">H2200_007236</name>
</gene>
<dbReference type="InterPro" id="IPR000387">
    <property type="entry name" value="Tyr_Pase_dom"/>
</dbReference>
<evidence type="ECO:0000313" key="5">
    <source>
        <dbReference type="Proteomes" id="UP001172673"/>
    </source>
</evidence>
<feature type="region of interest" description="Disordered" evidence="2">
    <location>
        <begin position="264"/>
        <end position="320"/>
    </location>
</feature>
<reference evidence="4" key="1">
    <citation type="submission" date="2022-10" db="EMBL/GenBank/DDBJ databases">
        <title>Culturing micro-colonial fungi from biological soil crusts in the Mojave desert and describing Neophaeococcomyces mojavensis, and introducing the new genera and species Taxawa tesnikishii.</title>
        <authorList>
            <person name="Kurbessoian T."/>
            <person name="Stajich J.E."/>
        </authorList>
    </citation>
    <scope>NUCLEOTIDE SEQUENCE</scope>
    <source>
        <strain evidence="4">TK_41</strain>
    </source>
</reference>
<dbReference type="GO" id="GO:0140096">
    <property type="term" value="F:catalytic activity, acting on a protein"/>
    <property type="evidence" value="ECO:0007669"/>
    <property type="project" value="UniProtKB-ARBA"/>
</dbReference>
<name>A0AA39CHG5_9EURO</name>
<dbReference type="GO" id="GO:0005737">
    <property type="term" value="C:cytoplasm"/>
    <property type="evidence" value="ECO:0007669"/>
    <property type="project" value="TreeGrafter"/>
</dbReference>
<feature type="domain" description="Tyrosine specific protein phosphatases" evidence="3">
    <location>
        <begin position="158"/>
        <end position="241"/>
    </location>
</feature>
<dbReference type="SMART" id="SM00195">
    <property type="entry name" value="DSPc"/>
    <property type="match status" value="1"/>
</dbReference>
<dbReference type="InterPro" id="IPR029021">
    <property type="entry name" value="Prot-tyrosine_phosphatase-like"/>
</dbReference>
<evidence type="ECO:0000256" key="2">
    <source>
        <dbReference type="SAM" id="MobiDB-lite"/>
    </source>
</evidence>
<dbReference type="GO" id="GO:0070372">
    <property type="term" value="P:regulation of ERK1 and ERK2 cascade"/>
    <property type="evidence" value="ECO:0007669"/>
    <property type="project" value="TreeGrafter"/>
</dbReference>
<dbReference type="InterPro" id="IPR020422">
    <property type="entry name" value="TYR_PHOSPHATASE_DUAL_dom"/>
</dbReference>
<sequence>MALSMESHSNHYVPAQGYSDKRQLEAPRVNVPPPELNYKDGKPTFQVQPVPFNQISEQYGNPGFLRALVSSNTLDMTHSMLTWQYEMRRNAQPILPFLFLGPSSVARDATFVKDAGITLLVAARSSKSVRTRKSFLDPATFASSTGIATGTLDFDHPAEFISLVKPVIKAINDHLEATCTSTPHLTRIRGKVLIFCESGNDRSALLTAAYLMIVYGIEAIAAIQMIQSQRFSITLSDDMKNVLLDLQAITSAERQVSDANAAMTSLNDAPGRDLAAPPRPSTKRNIDDFYTSDEEMGDGLEQMESANSRGGVAPFVDADG</sequence>
<evidence type="ECO:0000313" key="4">
    <source>
        <dbReference type="EMBL" id="KAJ9608248.1"/>
    </source>
</evidence>
<dbReference type="InterPro" id="IPR052449">
    <property type="entry name" value="STYX-Interacting_Phosphatase"/>
</dbReference>
<dbReference type="Pfam" id="PF00782">
    <property type="entry name" value="DSPc"/>
    <property type="match status" value="1"/>
</dbReference>
<accession>A0AA39CHG5</accession>
<dbReference type="GO" id="GO:1990444">
    <property type="term" value="F:F-box domain binding"/>
    <property type="evidence" value="ECO:0007669"/>
    <property type="project" value="TreeGrafter"/>
</dbReference>
<organism evidence="4 5">
    <name type="scientific">Cladophialophora chaetospira</name>
    <dbReference type="NCBI Taxonomy" id="386627"/>
    <lineage>
        <taxon>Eukaryota</taxon>
        <taxon>Fungi</taxon>
        <taxon>Dikarya</taxon>
        <taxon>Ascomycota</taxon>
        <taxon>Pezizomycotina</taxon>
        <taxon>Eurotiomycetes</taxon>
        <taxon>Chaetothyriomycetidae</taxon>
        <taxon>Chaetothyriales</taxon>
        <taxon>Herpotrichiellaceae</taxon>
        <taxon>Cladophialophora</taxon>
    </lineage>
</organism>
<dbReference type="EMBL" id="JAPDRK010000010">
    <property type="protein sequence ID" value="KAJ9608248.1"/>
    <property type="molecule type" value="Genomic_DNA"/>
</dbReference>
<protein>
    <recommendedName>
        <fullName evidence="3">Tyrosine specific protein phosphatases domain-containing protein</fullName>
    </recommendedName>
</protein>
<evidence type="ECO:0000259" key="3">
    <source>
        <dbReference type="PROSITE" id="PS50056"/>
    </source>
</evidence>
<dbReference type="PANTHER" id="PTHR46588">
    <property type="entry name" value="SERINE/THREONINE/TYROSINE-INTERACTING PROTEIN"/>
    <property type="match status" value="1"/>
</dbReference>